<evidence type="ECO:0000256" key="9">
    <source>
        <dbReference type="PIRSR" id="PIRSR038994-2"/>
    </source>
</evidence>
<dbReference type="GO" id="GO:0008448">
    <property type="term" value="F:N-acetylglucosamine-6-phosphate deacetylase activity"/>
    <property type="evidence" value="ECO:0007669"/>
    <property type="project" value="UniProtKB-EC"/>
</dbReference>
<dbReference type="SUPFAM" id="SSF51556">
    <property type="entry name" value="Metallo-dependent hydrolases"/>
    <property type="match status" value="1"/>
</dbReference>
<dbReference type="RefSeq" id="XP_014156026.1">
    <property type="nucleotide sequence ID" value="XM_014300551.1"/>
</dbReference>
<evidence type="ECO:0000256" key="7">
    <source>
        <dbReference type="ARBA" id="ARBA00047647"/>
    </source>
</evidence>
<gene>
    <name evidence="12" type="ORF">SARC_05593</name>
</gene>
<dbReference type="OrthoDB" id="10264777at2759"/>
<sequence length="424" mass="45608">TNSGVVVETKPDQPAERHQVLRFVNCRVYKGGKLQDTDVWVNNGKIIDPFYRFYRATSQSDFDADVVIDGHGAILAPGFIEIQINGAFGVDFSNYDTELEDVQSVGRNLMQYGVTSFCPTLVTSPANKYHETLPKFVRYAGSPELGATNLGLHLEGPFMSLQKKGAHDPKQIEAPVDGWESLIDRYGPSLQQNVRYVTIAPELNGAVAAIKGLREHGLLVSLGHSSANMAEAVAGIEAGGTLVTHMFNAMASFHHRDPGLVGVLGKEGYRPYYGIIADGIHSHPNSIRIAYQTHPDGLCLVTDAMAAAGLPEGRHMLGDLPVDVEGIRAVIAGTNTLAGSAVDHVTCIKNFRDFTGCSIEEVLACATTHPAHAVQVQDTKGSLEPGMDADLVLLSDSLSVQATFIDGELAYLRDGYELDSSTAM</sequence>
<feature type="domain" description="Amidohydrolase-related" evidence="11">
    <location>
        <begin position="74"/>
        <end position="409"/>
    </location>
</feature>
<dbReference type="AlphaFoldDB" id="A0A0L0FZU7"/>
<keyword evidence="6" id="KW-0119">Carbohydrate metabolism</keyword>
<dbReference type="GO" id="GO:0046872">
    <property type="term" value="F:metal ion binding"/>
    <property type="evidence" value="ECO:0007669"/>
    <property type="project" value="UniProtKB-KW"/>
</dbReference>
<organism evidence="12 13">
    <name type="scientific">Sphaeroforma arctica JP610</name>
    <dbReference type="NCBI Taxonomy" id="667725"/>
    <lineage>
        <taxon>Eukaryota</taxon>
        <taxon>Ichthyosporea</taxon>
        <taxon>Ichthyophonida</taxon>
        <taxon>Sphaeroforma</taxon>
    </lineage>
</organism>
<keyword evidence="4 10" id="KW-0479">Metal-binding</keyword>
<feature type="binding site" evidence="10">
    <location>
        <position position="155"/>
    </location>
    <ligand>
        <name>Zn(2+)</name>
        <dbReference type="ChEBI" id="CHEBI:29105"/>
    </ligand>
</feature>
<evidence type="ECO:0000256" key="3">
    <source>
        <dbReference type="ARBA" id="ARBA00018029"/>
    </source>
</evidence>
<feature type="active site" description="Proton donor/acceptor" evidence="8">
    <location>
        <position position="303"/>
    </location>
</feature>
<dbReference type="InterPro" id="IPR011059">
    <property type="entry name" value="Metal-dep_hydrolase_composite"/>
</dbReference>
<feature type="binding site" evidence="9">
    <location>
        <position position="166"/>
    </location>
    <ligand>
        <name>substrate</name>
    </ligand>
</feature>
<evidence type="ECO:0000313" key="12">
    <source>
        <dbReference type="EMBL" id="KNC82124.1"/>
    </source>
</evidence>
<dbReference type="Proteomes" id="UP000054560">
    <property type="component" value="Unassembled WGS sequence"/>
</dbReference>
<keyword evidence="13" id="KW-1185">Reference proteome</keyword>
<feature type="binding site" evidence="9">
    <location>
        <begin position="248"/>
        <end position="249"/>
    </location>
    <ligand>
        <name>substrate</name>
    </ligand>
</feature>
<evidence type="ECO:0000256" key="10">
    <source>
        <dbReference type="PIRSR" id="PIRSR038994-3"/>
    </source>
</evidence>
<evidence type="ECO:0000256" key="5">
    <source>
        <dbReference type="ARBA" id="ARBA00022801"/>
    </source>
</evidence>
<keyword evidence="5" id="KW-0378">Hydrolase</keyword>
<evidence type="ECO:0000256" key="2">
    <source>
        <dbReference type="ARBA" id="ARBA00011899"/>
    </source>
</evidence>
<feature type="binding site" evidence="10">
    <location>
        <position position="245"/>
    </location>
    <ligand>
        <name>Zn(2+)</name>
        <dbReference type="ChEBI" id="CHEBI:29105"/>
    </ligand>
</feature>
<evidence type="ECO:0000256" key="8">
    <source>
        <dbReference type="PIRSR" id="PIRSR038994-1"/>
    </source>
</evidence>
<dbReference type="EC" id="3.5.1.25" evidence="2"/>
<dbReference type="PANTHER" id="PTHR11113:SF14">
    <property type="entry name" value="N-ACETYLGLUCOSAMINE-6-PHOSPHATE DEACETYLASE"/>
    <property type="match status" value="1"/>
</dbReference>
<evidence type="ECO:0000259" key="11">
    <source>
        <dbReference type="Pfam" id="PF01979"/>
    </source>
</evidence>
<name>A0A0L0FZU7_9EUKA</name>
<dbReference type="InterPro" id="IPR003764">
    <property type="entry name" value="GlcNAc_6-P_deAcase"/>
</dbReference>
<feature type="non-terminal residue" evidence="12">
    <location>
        <position position="1"/>
    </location>
</feature>
<feature type="binding site" evidence="9">
    <location>
        <begin position="337"/>
        <end position="339"/>
    </location>
    <ligand>
        <name>substrate</name>
    </ligand>
</feature>
<dbReference type="Pfam" id="PF01979">
    <property type="entry name" value="Amidohydro_1"/>
    <property type="match status" value="1"/>
</dbReference>
<dbReference type="InterPro" id="IPR032466">
    <property type="entry name" value="Metal_Hydrolase"/>
</dbReference>
<dbReference type="STRING" id="667725.A0A0L0FZU7"/>
<reference evidence="12 13" key="1">
    <citation type="submission" date="2011-02" db="EMBL/GenBank/DDBJ databases">
        <title>The Genome Sequence of Sphaeroforma arctica JP610.</title>
        <authorList>
            <consortium name="The Broad Institute Genome Sequencing Platform"/>
            <person name="Russ C."/>
            <person name="Cuomo C."/>
            <person name="Young S.K."/>
            <person name="Zeng Q."/>
            <person name="Gargeya S."/>
            <person name="Alvarado L."/>
            <person name="Berlin A."/>
            <person name="Chapman S.B."/>
            <person name="Chen Z."/>
            <person name="Freedman E."/>
            <person name="Gellesch M."/>
            <person name="Goldberg J."/>
            <person name="Griggs A."/>
            <person name="Gujja S."/>
            <person name="Heilman E."/>
            <person name="Heiman D."/>
            <person name="Howarth C."/>
            <person name="Mehta T."/>
            <person name="Neiman D."/>
            <person name="Pearson M."/>
            <person name="Roberts A."/>
            <person name="Saif S."/>
            <person name="Shea T."/>
            <person name="Shenoy N."/>
            <person name="Sisk P."/>
            <person name="Stolte C."/>
            <person name="Sykes S."/>
            <person name="White J."/>
            <person name="Yandava C."/>
            <person name="Burger G."/>
            <person name="Gray M.W."/>
            <person name="Holland P.W.H."/>
            <person name="King N."/>
            <person name="Lang F.B.F."/>
            <person name="Roger A.J."/>
            <person name="Ruiz-Trillo I."/>
            <person name="Haas B."/>
            <person name="Nusbaum C."/>
            <person name="Birren B."/>
        </authorList>
    </citation>
    <scope>NUCLEOTIDE SEQUENCE [LARGE SCALE GENOMIC DNA]</scope>
    <source>
        <strain evidence="12 13">JP610</strain>
    </source>
</reference>
<dbReference type="Gene3D" id="2.30.40.10">
    <property type="entry name" value="Urease, subunit C, domain 1"/>
    <property type="match status" value="1"/>
</dbReference>
<comment type="cofactor">
    <cofactor evidence="10">
        <name>a divalent metal cation</name>
        <dbReference type="ChEBI" id="CHEBI:60240"/>
    </cofactor>
    <text evidence="10">Binds 1 divalent metal cation per subunit.</text>
</comment>
<dbReference type="SUPFAM" id="SSF51338">
    <property type="entry name" value="Composite domain of metallo-dependent hydrolases"/>
    <property type="match status" value="1"/>
</dbReference>
<feature type="binding site" evidence="10">
    <location>
        <position position="224"/>
    </location>
    <ligand>
        <name>Zn(2+)</name>
        <dbReference type="ChEBI" id="CHEBI:29105"/>
    </ligand>
</feature>
<evidence type="ECO:0000256" key="1">
    <source>
        <dbReference type="ARBA" id="ARBA00010716"/>
    </source>
</evidence>
<dbReference type="Gene3D" id="3.20.20.140">
    <property type="entry name" value="Metal-dependent hydrolases"/>
    <property type="match status" value="1"/>
</dbReference>
<comment type="similarity">
    <text evidence="1">Belongs to the metallo-dependent hydrolases superfamily. NagA family.</text>
</comment>
<evidence type="ECO:0000313" key="13">
    <source>
        <dbReference type="Proteomes" id="UP000054560"/>
    </source>
</evidence>
<evidence type="ECO:0000256" key="4">
    <source>
        <dbReference type="ARBA" id="ARBA00022723"/>
    </source>
</evidence>
<feature type="binding site" evidence="9">
    <location>
        <position position="256"/>
    </location>
    <ligand>
        <name>substrate</name>
    </ligand>
</feature>
<dbReference type="InterPro" id="IPR006680">
    <property type="entry name" value="Amidohydro-rel"/>
</dbReference>
<comment type="catalytic activity">
    <reaction evidence="7">
        <text>N-acetyl-D-glucosamine 6-phosphate + H2O = D-glucosamine 6-phosphate + acetate</text>
        <dbReference type="Rhea" id="RHEA:22936"/>
        <dbReference type="ChEBI" id="CHEBI:15377"/>
        <dbReference type="ChEBI" id="CHEBI:30089"/>
        <dbReference type="ChEBI" id="CHEBI:57513"/>
        <dbReference type="ChEBI" id="CHEBI:58725"/>
        <dbReference type="EC" id="3.5.1.25"/>
    </reaction>
</comment>
<dbReference type="GO" id="GO:0006046">
    <property type="term" value="P:N-acetylglucosamine catabolic process"/>
    <property type="evidence" value="ECO:0007669"/>
    <property type="project" value="TreeGrafter"/>
</dbReference>
<dbReference type="PIRSF" id="PIRSF038994">
    <property type="entry name" value="NagA"/>
    <property type="match status" value="1"/>
</dbReference>
<evidence type="ECO:0000256" key="6">
    <source>
        <dbReference type="ARBA" id="ARBA00023277"/>
    </source>
</evidence>
<dbReference type="EMBL" id="KQ241958">
    <property type="protein sequence ID" value="KNC82124.1"/>
    <property type="molecule type" value="Genomic_DNA"/>
</dbReference>
<accession>A0A0L0FZU7</accession>
<feature type="binding site" evidence="9">
    <location>
        <position position="281"/>
    </location>
    <ligand>
        <name>substrate</name>
    </ligand>
</feature>
<dbReference type="NCBIfam" id="TIGR00221">
    <property type="entry name" value="nagA"/>
    <property type="match status" value="1"/>
</dbReference>
<dbReference type="GO" id="GO:0106279">
    <property type="term" value="P:negative regulation of UDP-N-acetylglucosamine biosynthetic process"/>
    <property type="evidence" value="ECO:0007669"/>
    <property type="project" value="UniProtKB-ARBA"/>
</dbReference>
<protein>
    <recommendedName>
        <fullName evidence="3">N-acetylglucosamine-6-phosphate deacetylase</fullName>
        <ecNumber evidence="2">3.5.1.25</ecNumber>
    </recommendedName>
</protein>
<dbReference type="FunFam" id="3.20.20.140:FF:000023">
    <property type="entry name" value="N-acetylglucosamine-6-phosphate deacetylase"/>
    <property type="match status" value="1"/>
</dbReference>
<dbReference type="PANTHER" id="PTHR11113">
    <property type="entry name" value="N-ACETYLGLUCOSAMINE-6-PHOSPHATE DEACETYLASE"/>
    <property type="match status" value="1"/>
</dbReference>
<dbReference type="GO" id="GO:0019262">
    <property type="term" value="P:N-acetylneuraminate catabolic process"/>
    <property type="evidence" value="ECO:0007669"/>
    <property type="project" value="UniProtKB-ARBA"/>
</dbReference>
<dbReference type="CDD" id="cd00854">
    <property type="entry name" value="NagA"/>
    <property type="match status" value="1"/>
</dbReference>
<proteinExistence type="inferred from homology"/>
<dbReference type="eggNOG" id="KOG3892">
    <property type="taxonomic scope" value="Eukaryota"/>
</dbReference>
<dbReference type="GeneID" id="25906097"/>